<keyword evidence="9" id="KW-1185">Reference proteome</keyword>
<evidence type="ECO:0000256" key="5">
    <source>
        <dbReference type="SAM" id="MobiDB-lite"/>
    </source>
</evidence>
<feature type="domain" description="TonB C-terminal" evidence="7">
    <location>
        <begin position="236"/>
        <end position="327"/>
    </location>
</feature>
<dbReference type="GO" id="GO:0016020">
    <property type="term" value="C:membrane"/>
    <property type="evidence" value="ECO:0007669"/>
    <property type="project" value="UniProtKB-SubCell"/>
</dbReference>
<dbReference type="GO" id="GO:0055085">
    <property type="term" value="P:transmembrane transport"/>
    <property type="evidence" value="ECO:0007669"/>
    <property type="project" value="InterPro"/>
</dbReference>
<keyword evidence="3" id="KW-1133">Transmembrane helix</keyword>
<keyword evidence="2" id="KW-0812">Transmembrane</keyword>
<dbReference type="SUPFAM" id="SSF74653">
    <property type="entry name" value="TolA/TonB C-terminal domain"/>
    <property type="match status" value="1"/>
</dbReference>
<dbReference type="KEGG" id="pphr:APZ00_18775"/>
<feature type="region of interest" description="Disordered" evidence="5">
    <location>
        <begin position="162"/>
        <end position="242"/>
    </location>
</feature>
<reference evidence="8 9" key="1">
    <citation type="submission" date="2015-10" db="EMBL/GenBank/DDBJ databases">
        <title>The world's first case of liver abscess caused by Pannonibacter phragmitetus.</title>
        <authorList>
            <person name="Ming D."/>
            <person name="Wang M."/>
            <person name="Zhou Y."/>
            <person name="Jiang T."/>
            <person name="Hu S."/>
        </authorList>
    </citation>
    <scope>NUCLEOTIDE SEQUENCE [LARGE SCALE GENOMIC DNA]</scope>
    <source>
        <strain evidence="8 9">31801</strain>
    </source>
</reference>
<dbReference type="NCBIfam" id="TIGR01352">
    <property type="entry name" value="tonB_Cterm"/>
    <property type="match status" value="1"/>
</dbReference>
<dbReference type="STRING" id="121719.APZ00_18775"/>
<feature type="signal peptide" evidence="6">
    <location>
        <begin position="1"/>
        <end position="24"/>
    </location>
</feature>
<dbReference type="Proteomes" id="UP000064921">
    <property type="component" value="Chromosome"/>
</dbReference>
<evidence type="ECO:0000256" key="1">
    <source>
        <dbReference type="ARBA" id="ARBA00004167"/>
    </source>
</evidence>
<evidence type="ECO:0000313" key="9">
    <source>
        <dbReference type="Proteomes" id="UP000064921"/>
    </source>
</evidence>
<feature type="compositionally biased region" description="Low complexity" evidence="5">
    <location>
        <begin position="214"/>
        <end position="224"/>
    </location>
</feature>
<dbReference type="Gene3D" id="3.30.1150.10">
    <property type="match status" value="1"/>
</dbReference>
<evidence type="ECO:0000256" key="4">
    <source>
        <dbReference type="ARBA" id="ARBA00023136"/>
    </source>
</evidence>
<organism evidence="8 9">
    <name type="scientific">Pannonibacter phragmitetus</name>
    <dbReference type="NCBI Taxonomy" id="121719"/>
    <lineage>
        <taxon>Bacteria</taxon>
        <taxon>Pseudomonadati</taxon>
        <taxon>Pseudomonadota</taxon>
        <taxon>Alphaproteobacteria</taxon>
        <taxon>Hyphomicrobiales</taxon>
        <taxon>Stappiaceae</taxon>
        <taxon>Pannonibacter</taxon>
    </lineage>
</organism>
<dbReference type="PROSITE" id="PS52015">
    <property type="entry name" value="TONB_CTD"/>
    <property type="match status" value="1"/>
</dbReference>
<dbReference type="eggNOG" id="COG0810">
    <property type="taxonomic scope" value="Bacteria"/>
</dbReference>
<dbReference type="Pfam" id="PF13103">
    <property type="entry name" value="TonB_2"/>
    <property type="match status" value="1"/>
</dbReference>
<feature type="compositionally biased region" description="Polar residues" evidence="5">
    <location>
        <begin position="225"/>
        <end position="242"/>
    </location>
</feature>
<evidence type="ECO:0000256" key="2">
    <source>
        <dbReference type="ARBA" id="ARBA00022692"/>
    </source>
</evidence>
<name>A0A0L0J431_9HYPH</name>
<protein>
    <recommendedName>
        <fullName evidence="7">TonB C-terminal domain-containing protein</fullName>
    </recommendedName>
</protein>
<sequence>MKLRPWHLGAALLASVTLHFGAVALTVDTSEEPALLQGGGGGAVSMLGEAYTDMLTSGDPDTANAVAAESPDTLAPVDPDAAEPETQEQITAQDIPVQEATETPVQEPLQQMAEVQPQDIKPQEIAPVEELAIQPLTSAEAIAPLNETPEETVTAIEPVPVPEMRPKDLPVKVAEAKPVQPVKKTQTKKPEAQRQPSTQKGNSRANAVQGAGGAADQVASQGSSENQGRSTILGNSDRTNYKGQVQRALQRAMRRVRSREAGLATVSFVVSKDGSVSAIRISGSSGNPEVDEVALELVRRAAPFPPIPAEEGRSTWNFNVPVEITRR</sequence>
<dbReference type="InterPro" id="IPR006260">
    <property type="entry name" value="TonB/TolA_C"/>
</dbReference>
<dbReference type="PATRIC" id="fig|121719.5.peg.1970"/>
<evidence type="ECO:0000313" key="8">
    <source>
        <dbReference type="EMBL" id="ALV28839.1"/>
    </source>
</evidence>
<evidence type="ECO:0000256" key="6">
    <source>
        <dbReference type="SAM" id="SignalP"/>
    </source>
</evidence>
<dbReference type="RefSeq" id="WP_050471428.1">
    <property type="nucleotide sequence ID" value="NZ_CP013068.1"/>
</dbReference>
<evidence type="ECO:0000256" key="3">
    <source>
        <dbReference type="ARBA" id="ARBA00022989"/>
    </source>
</evidence>
<dbReference type="AlphaFoldDB" id="A0A0L0J431"/>
<gene>
    <name evidence="8" type="ORF">APZ00_18775</name>
</gene>
<feature type="chain" id="PRO_5043332557" description="TonB C-terminal domain-containing protein" evidence="6">
    <location>
        <begin position="25"/>
        <end position="327"/>
    </location>
</feature>
<feature type="compositionally biased region" description="Polar residues" evidence="5">
    <location>
        <begin position="194"/>
        <end position="206"/>
    </location>
</feature>
<keyword evidence="4" id="KW-0472">Membrane</keyword>
<proteinExistence type="predicted"/>
<keyword evidence="6" id="KW-0732">Signal</keyword>
<comment type="subcellular location">
    <subcellularLocation>
        <location evidence="1">Membrane</location>
        <topology evidence="1">Single-pass membrane protein</topology>
    </subcellularLocation>
</comment>
<accession>A0A0L0J431</accession>
<evidence type="ECO:0000259" key="7">
    <source>
        <dbReference type="PROSITE" id="PS52015"/>
    </source>
</evidence>
<dbReference type="InterPro" id="IPR037682">
    <property type="entry name" value="TonB_C"/>
</dbReference>
<feature type="region of interest" description="Disordered" evidence="5">
    <location>
        <begin position="55"/>
        <end position="96"/>
    </location>
</feature>
<dbReference type="EMBL" id="CP013068">
    <property type="protein sequence ID" value="ALV28839.1"/>
    <property type="molecule type" value="Genomic_DNA"/>
</dbReference>